<accession>A0ABX1LVA0</accession>
<gene>
    <name evidence="1" type="ORF">HC246_19275</name>
</gene>
<protein>
    <submittedName>
        <fullName evidence="1">Uncharacterized protein</fullName>
    </submittedName>
</protein>
<dbReference type="RefSeq" id="WP_169365049.1">
    <property type="nucleotide sequence ID" value="NZ_JAAVJL010000002.1"/>
</dbReference>
<evidence type="ECO:0000313" key="1">
    <source>
        <dbReference type="EMBL" id="NMF60107.1"/>
    </source>
</evidence>
<reference evidence="1 2" key="1">
    <citation type="submission" date="2020-03" db="EMBL/GenBank/DDBJ databases">
        <title>Draft Genome Sequence of 2-Methylisoborneol Producing Pseudanabaena yagii Strain GIHE-NHR1 Isolated from North Han River in South Korea.</title>
        <authorList>
            <person name="Jeong J."/>
        </authorList>
    </citation>
    <scope>NUCLEOTIDE SEQUENCE [LARGE SCALE GENOMIC DNA]</scope>
    <source>
        <strain evidence="1 2">GIHE-NHR1</strain>
    </source>
</reference>
<proteinExistence type="predicted"/>
<keyword evidence="2" id="KW-1185">Reference proteome</keyword>
<dbReference type="Proteomes" id="UP000738376">
    <property type="component" value="Unassembled WGS sequence"/>
</dbReference>
<sequence>MVRSSSNNPNRGRIAQIPKTDVELYAYLLVCDESVGTMVEISSFLNKNESVFLNWLTVLPHSFFIVSHRSATELTKVFRTFTKDQARFIILDVNTDRNGWLPKKAWDFINNPQSI</sequence>
<name>A0ABX1LVA0_9CYAN</name>
<comment type="caution">
    <text evidence="1">The sequence shown here is derived from an EMBL/GenBank/DDBJ whole genome shotgun (WGS) entry which is preliminary data.</text>
</comment>
<dbReference type="EMBL" id="JAAVJL010000002">
    <property type="protein sequence ID" value="NMF60107.1"/>
    <property type="molecule type" value="Genomic_DNA"/>
</dbReference>
<organism evidence="1 2">
    <name type="scientific">Pseudanabaena yagii GIHE-NHR1</name>
    <dbReference type="NCBI Taxonomy" id="2722753"/>
    <lineage>
        <taxon>Bacteria</taxon>
        <taxon>Bacillati</taxon>
        <taxon>Cyanobacteriota</taxon>
        <taxon>Cyanophyceae</taxon>
        <taxon>Pseudanabaenales</taxon>
        <taxon>Pseudanabaenaceae</taxon>
        <taxon>Pseudanabaena</taxon>
        <taxon>Pseudanabaena yagii</taxon>
    </lineage>
</organism>
<evidence type="ECO:0000313" key="2">
    <source>
        <dbReference type="Proteomes" id="UP000738376"/>
    </source>
</evidence>